<evidence type="ECO:0000313" key="3">
    <source>
        <dbReference type="Proteomes" id="UP000490922"/>
    </source>
</evidence>
<dbReference type="AlphaFoldDB" id="A0A7J5AJR9"/>
<evidence type="ECO:0000313" key="2">
    <source>
        <dbReference type="EMBL" id="KAB1157658.1"/>
    </source>
</evidence>
<reference evidence="2 3" key="1">
    <citation type="submission" date="2019-09" db="EMBL/GenBank/DDBJ databases">
        <title>Flavobacterium sp. nov., isolated from glacier ice.</title>
        <authorList>
            <person name="Liu Q."/>
        </authorList>
    </citation>
    <scope>NUCLEOTIDE SEQUENCE [LARGE SCALE GENOMIC DNA]</scope>
    <source>
        <strain evidence="2 3">NBRC 112527</strain>
    </source>
</reference>
<dbReference type="EMBL" id="WAEM01000001">
    <property type="protein sequence ID" value="KAB1157658.1"/>
    <property type="molecule type" value="Genomic_DNA"/>
</dbReference>
<protein>
    <recommendedName>
        <fullName evidence="1">DUF6671 domain-containing protein</fullName>
    </recommendedName>
</protein>
<dbReference type="RefSeq" id="WP_151105852.1">
    <property type="nucleotide sequence ID" value="NZ_WAEM01000001.1"/>
</dbReference>
<keyword evidence="3" id="KW-1185">Reference proteome</keyword>
<sequence>MFEGRKLIIATQHQKEKVIVPIFESNLGINCFTPDNYNTDIFGTFSGELERTLNSYETVKAKCIAAMKEYNCDLGIASEGSFGAHPSIFFANADDEILIFIDLKNDIEIVVREISLETNFNATSVTNYEELIDFSNKVQFPSHAIILKNAEKDFSIIAKGIHTWDDLKEKYAEISLKYTTVYAETDMRAMYNPTRMKVIEKAACKLIEKIKSKCPKCETPGFGITSTKTGLKCSLCGSETRSIKSHIYSCLKCNYETEEMFPNGKKWEDPMYCDYCNP</sequence>
<dbReference type="Proteomes" id="UP000490922">
    <property type="component" value="Unassembled WGS sequence"/>
</dbReference>
<feature type="domain" description="DUF6671" evidence="1">
    <location>
        <begin position="62"/>
        <end position="278"/>
    </location>
</feature>
<gene>
    <name evidence="2" type="ORF">F6464_00825</name>
</gene>
<proteinExistence type="predicted"/>
<accession>A0A7J5AJR9</accession>
<organism evidence="2 3">
    <name type="scientific">Flavobacterium luteum</name>
    <dbReference type="NCBI Taxonomy" id="2026654"/>
    <lineage>
        <taxon>Bacteria</taxon>
        <taxon>Pseudomonadati</taxon>
        <taxon>Bacteroidota</taxon>
        <taxon>Flavobacteriia</taxon>
        <taxon>Flavobacteriales</taxon>
        <taxon>Flavobacteriaceae</taxon>
        <taxon>Flavobacterium</taxon>
    </lineage>
</organism>
<evidence type="ECO:0000259" key="1">
    <source>
        <dbReference type="Pfam" id="PF20376"/>
    </source>
</evidence>
<name>A0A7J5AJR9_9FLAO</name>
<comment type="caution">
    <text evidence="2">The sequence shown here is derived from an EMBL/GenBank/DDBJ whole genome shotgun (WGS) entry which is preliminary data.</text>
</comment>
<dbReference type="InterPro" id="IPR046612">
    <property type="entry name" value="DUF6671"/>
</dbReference>
<dbReference type="OrthoDB" id="9793837at2"/>
<dbReference type="Pfam" id="PF20376">
    <property type="entry name" value="DUF6671"/>
    <property type="match status" value="1"/>
</dbReference>